<dbReference type="AlphaFoldDB" id="A0A9X1VQK3"/>
<feature type="domain" description="SHS2" evidence="7">
    <location>
        <begin position="9"/>
        <end position="194"/>
    </location>
</feature>
<dbReference type="HAMAP" id="MF_02033">
    <property type="entry name" value="FtsA"/>
    <property type="match status" value="1"/>
</dbReference>
<accession>A0A9X1VQK3</accession>
<dbReference type="InterPro" id="IPR043129">
    <property type="entry name" value="ATPase_NBD"/>
</dbReference>
<dbReference type="InterPro" id="IPR003494">
    <property type="entry name" value="SHS2_FtsA"/>
</dbReference>
<evidence type="ECO:0000256" key="3">
    <source>
        <dbReference type="ARBA" id="ARBA00023136"/>
    </source>
</evidence>
<evidence type="ECO:0000256" key="4">
    <source>
        <dbReference type="ARBA" id="ARBA00023306"/>
    </source>
</evidence>
<dbReference type="CDD" id="cd24048">
    <property type="entry name" value="ASKHA_NBD_FtsA"/>
    <property type="match status" value="1"/>
</dbReference>
<comment type="subcellular location">
    <subcellularLocation>
        <location evidence="5">Cell membrane</location>
        <topology evidence="5">Peripheral membrane protein</topology>
        <orientation evidence="5">Cytoplasmic side</orientation>
    </subcellularLocation>
    <text evidence="5">Localizes to the Z ring in an FtsZ-dependent manner. Targeted to the membrane through a conserved C-terminal amphipathic helix.</text>
</comment>
<evidence type="ECO:0000256" key="5">
    <source>
        <dbReference type="HAMAP-Rule" id="MF_02033"/>
    </source>
</evidence>
<evidence type="ECO:0000256" key="6">
    <source>
        <dbReference type="PIRNR" id="PIRNR003101"/>
    </source>
</evidence>
<comment type="caution">
    <text evidence="8">The sequence shown here is derived from an EMBL/GenBank/DDBJ whole genome shotgun (WGS) entry which is preliminary data.</text>
</comment>
<comment type="similarity">
    <text evidence="5 6">Belongs to the FtsA/MreB family.</text>
</comment>
<dbReference type="Pfam" id="PF14450">
    <property type="entry name" value="FtsA"/>
    <property type="match status" value="2"/>
</dbReference>
<dbReference type="Gene3D" id="3.30.420.40">
    <property type="match status" value="2"/>
</dbReference>
<dbReference type="EMBL" id="JALGBI010000001">
    <property type="protein sequence ID" value="MCJ0761981.1"/>
    <property type="molecule type" value="Genomic_DNA"/>
</dbReference>
<comment type="function">
    <text evidence="5 6">Cell division protein that is involved in the assembly of the Z ring. May serve as a membrane anchor for the Z ring.</text>
</comment>
<reference evidence="8" key="1">
    <citation type="submission" date="2022-03" db="EMBL/GenBank/DDBJ databases">
        <authorList>
            <person name="Woo C.Y."/>
        </authorList>
    </citation>
    <scope>NUCLEOTIDE SEQUENCE</scope>
    <source>
        <strain evidence="8">CYS-02</strain>
    </source>
</reference>
<dbReference type="FunFam" id="3.30.1490.110:FF:000001">
    <property type="entry name" value="Cell division protein FtsA"/>
    <property type="match status" value="1"/>
</dbReference>
<dbReference type="InterPro" id="IPR050696">
    <property type="entry name" value="FtsA/MreB"/>
</dbReference>
<dbReference type="Proteomes" id="UP001139447">
    <property type="component" value="Unassembled WGS sequence"/>
</dbReference>
<organism evidence="8 9">
    <name type="scientific">Variovorax terrae</name>
    <dbReference type="NCBI Taxonomy" id="2923278"/>
    <lineage>
        <taxon>Bacteria</taxon>
        <taxon>Pseudomonadati</taxon>
        <taxon>Pseudomonadota</taxon>
        <taxon>Betaproteobacteria</taxon>
        <taxon>Burkholderiales</taxon>
        <taxon>Comamonadaceae</taxon>
        <taxon>Variovorax</taxon>
    </lineage>
</organism>
<keyword evidence="9" id="KW-1185">Reference proteome</keyword>
<dbReference type="RefSeq" id="WP_243303824.1">
    <property type="nucleotide sequence ID" value="NZ_JALGBI010000001.1"/>
</dbReference>
<keyword evidence="4 5" id="KW-0131">Cell cycle</keyword>
<dbReference type="GO" id="GO:0009898">
    <property type="term" value="C:cytoplasmic side of plasma membrane"/>
    <property type="evidence" value="ECO:0007669"/>
    <property type="project" value="UniProtKB-UniRule"/>
</dbReference>
<evidence type="ECO:0000313" key="8">
    <source>
        <dbReference type="EMBL" id="MCJ0761981.1"/>
    </source>
</evidence>
<evidence type="ECO:0000256" key="1">
    <source>
        <dbReference type="ARBA" id="ARBA00022475"/>
    </source>
</evidence>
<dbReference type="SMART" id="SM00842">
    <property type="entry name" value="FtsA"/>
    <property type="match status" value="1"/>
</dbReference>
<dbReference type="GO" id="GO:0043093">
    <property type="term" value="P:FtsZ-dependent cytokinesis"/>
    <property type="evidence" value="ECO:0007669"/>
    <property type="project" value="UniProtKB-UniRule"/>
</dbReference>
<dbReference type="Pfam" id="PF02491">
    <property type="entry name" value="SHS2_FTSA"/>
    <property type="match status" value="1"/>
</dbReference>
<dbReference type="InterPro" id="IPR020823">
    <property type="entry name" value="Cell_div_FtsA"/>
</dbReference>
<protein>
    <recommendedName>
        <fullName evidence="5 6">Cell division protein FtsA</fullName>
    </recommendedName>
</protein>
<sequence>MAKEYKDLVVGLDIGTAKVMVVVAEVLPGGELKLAGLGIAPSNGLKRGVVVNIDATVQSIQQALKEAELMADCKITRVYTGITGSHIRGINSSGMVAVKDREVTQADVARVVETAKAINISTDQRLLLVEPQEFVIDGQDVKEPIGMSGIRLEAKVHIVTGAQSAAENIIKCVRRCGLDVDQLMLNPLASSLAVLTEDERELGVALVDIGAGTTDVAIFTNGAIRHTAVIPIAGDLITSDIAMALRTPTKDAEDIKVEAGYAKQLLADPEQQVEVPGLGDRGPRMLSKQALAGVIEPRIEEIFSLVQQVVRESGYEEVLSSGIVLTGGSAVMPGMVELGEDIFLKPVRRGIPKYASALSDMVAQPRAATVMGLLEEARLARLRGFKVAQKNGSMKTAMGRVKDWFVGNF</sequence>
<keyword evidence="2 5" id="KW-0132">Cell division</keyword>
<evidence type="ECO:0000256" key="2">
    <source>
        <dbReference type="ARBA" id="ARBA00022618"/>
    </source>
</evidence>
<dbReference type="NCBIfam" id="NF007009">
    <property type="entry name" value="PRK09472.1"/>
    <property type="match status" value="1"/>
</dbReference>
<dbReference type="PANTHER" id="PTHR32432">
    <property type="entry name" value="CELL DIVISION PROTEIN FTSA-RELATED"/>
    <property type="match status" value="1"/>
</dbReference>
<proteinExistence type="inferred from homology"/>
<keyword evidence="3 5" id="KW-0472">Membrane</keyword>
<evidence type="ECO:0000313" key="9">
    <source>
        <dbReference type="Proteomes" id="UP001139447"/>
    </source>
</evidence>
<name>A0A9X1VQK3_9BURK</name>
<comment type="subunit">
    <text evidence="5">Self-interacts. Interacts with FtsZ.</text>
</comment>
<dbReference type="NCBIfam" id="TIGR01174">
    <property type="entry name" value="ftsA"/>
    <property type="match status" value="1"/>
</dbReference>
<dbReference type="GO" id="GO:0032153">
    <property type="term" value="C:cell division site"/>
    <property type="evidence" value="ECO:0007669"/>
    <property type="project" value="UniProtKB-UniRule"/>
</dbReference>
<evidence type="ECO:0000259" key="7">
    <source>
        <dbReference type="SMART" id="SM00842"/>
    </source>
</evidence>
<dbReference type="PIRSF" id="PIRSF003101">
    <property type="entry name" value="FtsA"/>
    <property type="match status" value="1"/>
</dbReference>
<gene>
    <name evidence="5 8" type="primary">ftsA</name>
    <name evidence="8" type="ORF">MMF98_02040</name>
</gene>
<dbReference type="SUPFAM" id="SSF53067">
    <property type="entry name" value="Actin-like ATPase domain"/>
    <property type="match status" value="2"/>
</dbReference>
<keyword evidence="1 5" id="KW-1003">Cell membrane</keyword>
<dbReference type="PANTHER" id="PTHR32432:SF4">
    <property type="entry name" value="CELL DIVISION PROTEIN FTSA"/>
    <property type="match status" value="1"/>
</dbReference>